<accession>A0A1G6KZG3</accession>
<evidence type="ECO:0000313" key="3">
    <source>
        <dbReference type="Proteomes" id="UP000199034"/>
    </source>
</evidence>
<gene>
    <name evidence="2" type="ORF">SAMN05421872_10255</name>
</gene>
<sequence length="88" mass="8585">MVGAGAVVPLALAVVLAVRTWWAQRGGLGSYAPIGYTVAVVLAGLGLVSLSLVRSAWAAGSAAGSAGLLVLATVPLLLVVAFVLAAAM</sequence>
<dbReference type="AlphaFoldDB" id="A0A1G6KZG3"/>
<keyword evidence="3" id="KW-1185">Reference proteome</keyword>
<reference evidence="2 3" key="1">
    <citation type="submission" date="2016-10" db="EMBL/GenBank/DDBJ databases">
        <authorList>
            <person name="de Groot N.N."/>
        </authorList>
    </citation>
    <scope>NUCLEOTIDE SEQUENCE [LARGE SCALE GENOMIC DNA]</scope>
    <source>
        <strain evidence="2 3">CGMCC 4.6858</strain>
    </source>
</reference>
<name>A0A1G6KZG3_9ACTN</name>
<keyword evidence="1" id="KW-0812">Transmembrane</keyword>
<keyword evidence="1" id="KW-0472">Membrane</keyword>
<organism evidence="2 3">
    <name type="scientific">Nocardioides lianchengensis</name>
    <dbReference type="NCBI Taxonomy" id="1045774"/>
    <lineage>
        <taxon>Bacteria</taxon>
        <taxon>Bacillati</taxon>
        <taxon>Actinomycetota</taxon>
        <taxon>Actinomycetes</taxon>
        <taxon>Propionibacteriales</taxon>
        <taxon>Nocardioidaceae</taxon>
        <taxon>Nocardioides</taxon>
    </lineage>
</organism>
<evidence type="ECO:0000313" key="2">
    <source>
        <dbReference type="EMBL" id="SDC36208.1"/>
    </source>
</evidence>
<evidence type="ECO:0000256" key="1">
    <source>
        <dbReference type="SAM" id="Phobius"/>
    </source>
</evidence>
<protein>
    <submittedName>
        <fullName evidence="2">Uncharacterized protein</fullName>
    </submittedName>
</protein>
<dbReference type="EMBL" id="FMZM01000002">
    <property type="protein sequence ID" value="SDC36208.1"/>
    <property type="molecule type" value="Genomic_DNA"/>
</dbReference>
<proteinExistence type="predicted"/>
<feature type="transmembrane region" description="Helical" evidence="1">
    <location>
        <begin position="65"/>
        <end position="87"/>
    </location>
</feature>
<feature type="transmembrane region" description="Helical" evidence="1">
    <location>
        <begin position="33"/>
        <end position="53"/>
    </location>
</feature>
<dbReference type="Proteomes" id="UP000199034">
    <property type="component" value="Unassembled WGS sequence"/>
</dbReference>
<keyword evidence="1" id="KW-1133">Transmembrane helix</keyword>